<sequence>MNYFALLKGINAALKKGTEFSTKIVMVMIFMAGLILFMFSGNMPQAIMLVLMEIGDIICTITVTFMILYCICEGVEIAKERYDQYVAEFKKADECTCDRECKCLPEPEAVSEEIKAQSA</sequence>
<proteinExistence type="predicted"/>
<dbReference type="RefSeq" id="WP_181501629.1">
    <property type="nucleotide sequence ID" value="NZ_JACDUH010000003.1"/>
</dbReference>
<name>A0A7J9NVV2_METMI</name>
<feature type="transmembrane region" description="Helical" evidence="1">
    <location>
        <begin position="20"/>
        <end position="40"/>
    </location>
</feature>
<comment type="caution">
    <text evidence="2">The sequence shown here is derived from an EMBL/GenBank/DDBJ whole genome shotgun (WGS) entry which is preliminary data.</text>
</comment>
<keyword evidence="1" id="KW-1133">Transmembrane helix</keyword>
<reference evidence="2 3" key="1">
    <citation type="submission" date="2020-07" db="EMBL/GenBank/DDBJ databases">
        <title>Genomic Encyclopedia of Type Strains, Phase IV (KMG-V): Genome sequencing to study the core and pangenomes of soil and plant-associated prokaryotes.</title>
        <authorList>
            <person name="Whitman W."/>
        </authorList>
    </citation>
    <scope>NUCLEOTIDE SEQUENCE [LARGE SCALE GENOMIC DNA]</scope>
    <source>
        <strain evidence="2 3">A1</strain>
    </source>
</reference>
<keyword evidence="1" id="KW-0812">Transmembrane</keyword>
<accession>A0A7J9NVV2</accession>
<dbReference type="AlphaFoldDB" id="A0A7J9NVV2"/>
<gene>
    <name evidence="2" type="ORF">HNP86_001969</name>
</gene>
<protein>
    <submittedName>
        <fullName evidence="2">Uncharacterized protein</fullName>
    </submittedName>
</protein>
<dbReference type="Proteomes" id="UP000564425">
    <property type="component" value="Unassembled WGS sequence"/>
</dbReference>
<organism evidence="2 3">
    <name type="scientific">Methanococcus maripaludis</name>
    <name type="common">Methanococcus deltae</name>
    <dbReference type="NCBI Taxonomy" id="39152"/>
    <lineage>
        <taxon>Archaea</taxon>
        <taxon>Methanobacteriati</taxon>
        <taxon>Methanobacteriota</taxon>
        <taxon>Methanomada group</taxon>
        <taxon>Methanococci</taxon>
        <taxon>Methanococcales</taxon>
        <taxon>Methanococcaceae</taxon>
        <taxon>Methanococcus</taxon>
    </lineage>
</organism>
<evidence type="ECO:0000313" key="2">
    <source>
        <dbReference type="EMBL" id="MBA2851810.1"/>
    </source>
</evidence>
<evidence type="ECO:0000256" key="1">
    <source>
        <dbReference type="SAM" id="Phobius"/>
    </source>
</evidence>
<feature type="transmembrane region" description="Helical" evidence="1">
    <location>
        <begin position="46"/>
        <end position="71"/>
    </location>
</feature>
<evidence type="ECO:0000313" key="3">
    <source>
        <dbReference type="Proteomes" id="UP000564425"/>
    </source>
</evidence>
<dbReference type="EMBL" id="JACDUH010000003">
    <property type="protein sequence ID" value="MBA2851810.1"/>
    <property type="molecule type" value="Genomic_DNA"/>
</dbReference>
<keyword evidence="1" id="KW-0472">Membrane</keyword>